<keyword evidence="6" id="KW-0573">Peptidoglycan synthesis</keyword>
<dbReference type="EMBL" id="JAMSHT010000001">
    <property type="protein sequence ID" value="MCM8557319.1"/>
    <property type="molecule type" value="Genomic_DNA"/>
</dbReference>
<dbReference type="InterPro" id="IPR000713">
    <property type="entry name" value="Mur_ligase_N"/>
</dbReference>
<dbReference type="SUPFAM" id="SSF53244">
    <property type="entry name" value="MurD-like peptide ligases, peptide-binding domain"/>
    <property type="match status" value="1"/>
</dbReference>
<feature type="domain" description="Mur ligase C-terminal" evidence="10">
    <location>
        <begin position="308"/>
        <end position="440"/>
    </location>
</feature>
<reference evidence="12" key="1">
    <citation type="submission" date="2022-06" db="EMBL/GenBank/DDBJ databases">
        <title>Sphingomicrobium sedimins sp. nov., a marine bacterium isolated from tidal flat.</title>
        <authorList>
            <person name="Kim C.-H."/>
            <person name="Yoo Y."/>
            <person name="Kim J.-J."/>
        </authorList>
    </citation>
    <scope>NUCLEOTIDE SEQUENCE</scope>
    <source>
        <strain evidence="12">GRR-S6-50</strain>
    </source>
</reference>
<dbReference type="PANTHER" id="PTHR43445:SF3">
    <property type="entry name" value="UDP-N-ACETYLMURAMATE--L-ALANINE LIGASE"/>
    <property type="match status" value="1"/>
</dbReference>
<feature type="domain" description="Mur ligase N-terminal catalytic" evidence="9">
    <location>
        <begin position="7"/>
        <end position="104"/>
    </location>
</feature>
<evidence type="ECO:0000256" key="7">
    <source>
        <dbReference type="ARBA" id="ARBA00023306"/>
    </source>
</evidence>
<dbReference type="Gene3D" id="3.40.1190.10">
    <property type="entry name" value="Mur-like, catalytic domain"/>
    <property type="match status" value="1"/>
</dbReference>
<name>A0A9X2J212_9SPHN</name>
<proteinExistence type="predicted"/>
<organism evidence="12 13">
    <name type="scientific">Sphingomicrobium sediminis</name>
    <dbReference type="NCBI Taxonomy" id="2950949"/>
    <lineage>
        <taxon>Bacteria</taxon>
        <taxon>Pseudomonadati</taxon>
        <taxon>Pseudomonadota</taxon>
        <taxon>Alphaproteobacteria</taxon>
        <taxon>Sphingomonadales</taxon>
        <taxon>Sphingomonadaceae</taxon>
        <taxon>Sphingomicrobium</taxon>
    </lineage>
</organism>
<dbReference type="GO" id="GO:0008360">
    <property type="term" value="P:regulation of cell shape"/>
    <property type="evidence" value="ECO:0007669"/>
    <property type="project" value="UniProtKB-KW"/>
</dbReference>
<dbReference type="SUPFAM" id="SSF51984">
    <property type="entry name" value="MurCD N-terminal domain"/>
    <property type="match status" value="1"/>
</dbReference>
<evidence type="ECO:0000256" key="3">
    <source>
        <dbReference type="ARBA" id="ARBA00022741"/>
    </source>
</evidence>
<evidence type="ECO:0000256" key="2">
    <source>
        <dbReference type="ARBA" id="ARBA00022618"/>
    </source>
</evidence>
<keyword evidence="5" id="KW-0133">Cell shape</keyword>
<sequence>MNKNYFFCGIGGSGMLPLAAIIKARGADVSGSDRSLDAGRMSSKFDYLRRLGIDLYEQDGTGLKDGQVLVASAAVEDTVPDMVRAEELGLTRRTRPELLADLLNEAATSIAIGGTSGKSTVTGMTAWILHEAGRDPTAMNGAVMKNFATPEAPFASALVGDPDLFVSEVDESDGSIALYRPTVALVNNISLDHKSMEELRQLFGDFLRAGNKAIYNADDAEARGIAPDDALGFGFADDADYRASDLTEDAHQTRLTLHHQDDALAVTVPMPGRHNAMNGLAAIAAAHQAGVELPVAIAALASFAGLKRRYELVGEAAGVAVIDDFGHNPDKAAATLRTARATGRRLHIMFQPHGYGPLKQMGDELAEVFADLMDKNDRLYVPDPVYQGGTVNRERGGAWLAAEVKRHGGNAVHHPDREALAAMILEDVGEGDMILVMGARDDSLIAYAHDFVTKLEERA</sequence>
<dbReference type="GO" id="GO:0005524">
    <property type="term" value="F:ATP binding"/>
    <property type="evidence" value="ECO:0007669"/>
    <property type="project" value="UniProtKB-KW"/>
</dbReference>
<dbReference type="Pfam" id="PF08245">
    <property type="entry name" value="Mur_ligase_M"/>
    <property type="match status" value="1"/>
</dbReference>
<evidence type="ECO:0000256" key="4">
    <source>
        <dbReference type="ARBA" id="ARBA00022840"/>
    </source>
</evidence>
<keyword evidence="8" id="KW-0961">Cell wall biogenesis/degradation</keyword>
<evidence type="ECO:0000259" key="9">
    <source>
        <dbReference type="Pfam" id="PF01225"/>
    </source>
</evidence>
<comment type="caution">
    <text evidence="12">The sequence shown here is derived from an EMBL/GenBank/DDBJ whole genome shotgun (WGS) entry which is preliminary data.</text>
</comment>
<dbReference type="InterPro" id="IPR036615">
    <property type="entry name" value="Mur_ligase_C_dom_sf"/>
</dbReference>
<dbReference type="GO" id="GO:0016881">
    <property type="term" value="F:acid-amino acid ligase activity"/>
    <property type="evidence" value="ECO:0007669"/>
    <property type="project" value="InterPro"/>
</dbReference>
<dbReference type="InterPro" id="IPR013221">
    <property type="entry name" value="Mur_ligase_cen"/>
</dbReference>
<keyword evidence="3" id="KW-0547">Nucleotide-binding</keyword>
<dbReference type="PANTHER" id="PTHR43445">
    <property type="entry name" value="UDP-N-ACETYLMURAMATE--L-ALANINE LIGASE-RELATED"/>
    <property type="match status" value="1"/>
</dbReference>
<evidence type="ECO:0000259" key="11">
    <source>
        <dbReference type="Pfam" id="PF08245"/>
    </source>
</evidence>
<dbReference type="Proteomes" id="UP001155128">
    <property type="component" value="Unassembled WGS sequence"/>
</dbReference>
<accession>A0A9X2J212</accession>
<dbReference type="GO" id="GO:0051301">
    <property type="term" value="P:cell division"/>
    <property type="evidence" value="ECO:0007669"/>
    <property type="project" value="UniProtKB-KW"/>
</dbReference>
<dbReference type="InterPro" id="IPR004101">
    <property type="entry name" value="Mur_ligase_C"/>
</dbReference>
<feature type="domain" description="Mur ligase central" evidence="11">
    <location>
        <begin position="112"/>
        <end position="286"/>
    </location>
</feature>
<keyword evidence="2" id="KW-0132">Cell division</keyword>
<gene>
    <name evidence="12" type="ORF">NDO55_05735</name>
</gene>
<dbReference type="Gene3D" id="3.40.50.720">
    <property type="entry name" value="NAD(P)-binding Rossmann-like Domain"/>
    <property type="match status" value="1"/>
</dbReference>
<keyword evidence="1 12" id="KW-0436">Ligase</keyword>
<dbReference type="InterPro" id="IPR036565">
    <property type="entry name" value="Mur-like_cat_sf"/>
</dbReference>
<evidence type="ECO:0000256" key="8">
    <source>
        <dbReference type="ARBA" id="ARBA00023316"/>
    </source>
</evidence>
<protein>
    <submittedName>
        <fullName evidence="12">Mur ligase family protein</fullName>
    </submittedName>
</protein>
<evidence type="ECO:0000313" key="12">
    <source>
        <dbReference type="EMBL" id="MCM8557319.1"/>
    </source>
</evidence>
<dbReference type="SUPFAM" id="SSF53623">
    <property type="entry name" value="MurD-like peptide ligases, catalytic domain"/>
    <property type="match status" value="1"/>
</dbReference>
<keyword evidence="13" id="KW-1185">Reference proteome</keyword>
<dbReference type="Pfam" id="PF01225">
    <property type="entry name" value="Mur_ligase"/>
    <property type="match status" value="1"/>
</dbReference>
<dbReference type="GO" id="GO:0009252">
    <property type="term" value="P:peptidoglycan biosynthetic process"/>
    <property type="evidence" value="ECO:0007669"/>
    <property type="project" value="UniProtKB-KW"/>
</dbReference>
<dbReference type="InterPro" id="IPR050061">
    <property type="entry name" value="MurCDEF_pg_biosynth"/>
</dbReference>
<dbReference type="GO" id="GO:0071555">
    <property type="term" value="P:cell wall organization"/>
    <property type="evidence" value="ECO:0007669"/>
    <property type="project" value="UniProtKB-KW"/>
</dbReference>
<dbReference type="Pfam" id="PF02875">
    <property type="entry name" value="Mur_ligase_C"/>
    <property type="match status" value="1"/>
</dbReference>
<evidence type="ECO:0000259" key="10">
    <source>
        <dbReference type="Pfam" id="PF02875"/>
    </source>
</evidence>
<keyword evidence="4" id="KW-0067">ATP-binding</keyword>
<dbReference type="Gene3D" id="3.90.190.20">
    <property type="entry name" value="Mur ligase, C-terminal domain"/>
    <property type="match status" value="1"/>
</dbReference>
<keyword evidence="7" id="KW-0131">Cell cycle</keyword>
<evidence type="ECO:0000256" key="1">
    <source>
        <dbReference type="ARBA" id="ARBA00022598"/>
    </source>
</evidence>
<evidence type="ECO:0000313" key="13">
    <source>
        <dbReference type="Proteomes" id="UP001155128"/>
    </source>
</evidence>
<evidence type="ECO:0000256" key="6">
    <source>
        <dbReference type="ARBA" id="ARBA00022984"/>
    </source>
</evidence>
<dbReference type="AlphaFoldDB" id="A0A9X2J212"/>
<dbReference type="RefSeq" id="WP_252113282.1">
    <property type="nucleotide sequence ID" value="NZ_JAMSHT010000001.1"/>
</dbReference>
<evidence type="ECO:0000256" key="5">
    <source>
        <dbReference type="ARBA" id="ARBA00022960"/>
    </source>
</evidence>